<dbReference type="AlphaFoldDB" id="A0A6B3W0D4"/>
<name>A0A6B3W0D4_9BACI</name>
<evidence type="ECO:0000313" key="3">
    <source>
        <dbReference type="Proteomes" id="UP000472971"/>
    </source>
</evidence>
<dbReference type="RefSeq" id="WP_163241815.1">
    <property type="nucleotide sequence ID" value="NZ_CP082780.1"/>
</dbReference>
<evidence type="ECO:0000313" key="2">
    <source>
        <dbReference type="EMBL" id="NEY81423.1"/>
    </source>
</evidence>
<evidence type="ECO:0000313" key="1">
    <source>
        <dbReference type="EMBL" id="MBA4537165.1"/>
    </source>
</evidence>
<keyword evidence="3" id="KW-1185">Reference proteome</keyword>
<dbReference type="Proteomes" id="UP000472971">
    <property type="component" value="Unassembled WGS sequence"/>
</dbReference>
<comment type="caution">
    <text evidence="2">The sequence shown here is derived from an EMBL/GenBank/DDBJ whole genome shotgun (WGS) entry which is preliminary data.</text>
</comment>
<dbReference type="EMBL" id="JACEIO010000017">
    <property type="protein sequence ID" value="MBA4537165.1"/>
    <property type="molecule type" value="Genomic_DNA"/>
</dbReference>
<proteinExistence type="predicted"/>
<evidence type="ECO:0000313" key="4">
    <source>
        <dbReference type="Proteomes" id="UP000570010"/>
    </source>
</evidence>
<dbReference type="Proteomes" id="UP000570010">
    <property type="component" value="Unassembled WGS sequence"/>
</dbReference>
<dbReference type="Pfam" id="PF13797">
    <property type="entry name" value="Post_transc_reg"/>
    <property type="match status" value="1"/>
</dbReference>
<accession>A0A6B3W0D4</accession>
<protein>
    <submittedName>
        <fullName evidence="2">Post-transcriptional regulator</fullName>
    </submittedName>
</protein>
<dbReference type="InterPro" id="IPR025716">
    <property type="entry name" value="Post-transcriptional_regulator"/>
</dbReference>
<sequence>MDSDHMYDRFRKQVQPAINSKIEEFALFGYETMTDEELWMFLQEKKWRKPKKDKRLYEIVQDIMSISVVEYMNYAMVEAYKDMDFILHNEKEREELLKD</sequence>
<organism evidence="2 3">
    <name type="scientific">Bacillus aquiflavi</name>
    <dbReference type="NCBI Taxonomy" id="2672567"/>
    <lineage>
        <taxon>Bacteria</taxon>
        <taxon>Bacillati</taxon>
        <taxon>Bacillota</taxon>
        <taxon>Bacilli</taxon>
        <taxon>Bacillales</taxon>
        <taxon>Bacillaceae</taxon>
        <taxon>Bacillus</taxon>
    </lineage>
</organism>
<reference evidence="2 3" key="1">
    <citation type="submission" date="2020-02" db="EMBL/GenBank/DDBJ databases">
        <title>Bacillus aquiflavi sp. nov., isolated from yellow water of strong flavor Chinese baijiu in Yibin region of China.</title>
        <authorList>
            <person name="Xie J."/>
        </authorList>
    </citation>
    <scope>NUCLEOTIDE SEQUENCE [LARGE SCALE GENOMIC DNA]</scope>
    <source>
        <strain evidence="2 3">3H-10</strain>
    </source>
</reference>
<reference evidence="1 4" key="2">
    <citation type="submission" date="2020-07" db="EMBL/GenBank/DDBJ databases">
        <authorList>
            <person name="Feng H."/>
        </authorList>
    </citation>
    <scope>NUCLEOTIDE SEQUENCE [LARGE SCALE GENOMIC DNA]</scope>
    <source>
        <strain evidence="4">s-12</strain>
        <strain evidence="1">S-12</strain>
    </source>
</reference>
<gene>
    <name evidence="2" type="ORF">G4D64_07810</name>
    <name evidence="1" type="ORF">H1Z61_08410</name>
</gene>
<dbReference type="EMBL" id="JAAIWN010000015">
    <property type="protein sequence ID" value="NEY81423.1"/>
    <property type="molecule type" value="Genomic_DNA"/>
</dbReference>